<reference evidence="7" key="1">
    <citation type="journal article" date="2021" name="Proc. Natl. Acad. Sci. U.S.A.">
        <title>A Catalog of Tens of Thousands of Viruses from Human Metagenomes Reveals Hidden Associations with Chronic Diseases.</title>
        <authorList>
            <person name="Tisza M.J."/>
            <person name="Buck C.B."/>
        </authorList>
    </citation>
    <scope>NUCLEOTIDE SEQUENCE</scope>
    <source>
        <strain evidence="7">Ctfza2</strain>
    </source>
</reference>
<keyword evidence="3 5" id="KW-1133">Transmembrane helix</keyword>
<proteinExistence type="predicted"/>
<evidence type="ECO:0000256" key="2">
    <source>
        <dbReference type="ARBA" id="ARBA00022692"/>
    </source>
</evidence>
<evidence type="ECO:0000259" key="6">
    <source>
        <dbReference type="Pfam" id="PF05154"/>
    </source>
</evidence>
<evidence type="ECO:0000256" key="4">
    <source>
        <dbReference type="ARBA" id="ARBA00023136"/>
    </source>
</evidence>
<dbReference type="InterPro" id="IPR007829">
    <property type="entry name" value="TM2"/>
</dbReference>
<evidence type="ECO:0000256" key="1">
    <source>
        <dbReference type="ARBA" id="ARBA00004141"/>
    </source>
</evidence>
<accession>A0A8S5UXT3</accession>
<dbReference type="Pfam" id="PF05154">
    <property type="entry name" value="TM2"/>
    <property type="match status" value="1"/>
</dbReference>
<comment type="subcellular location">
    <subcellularLocation>
        <location evidence="1">Membrane</location>
        <topology evidence="1">Multi-pass membrane protein</topology>
    </subcellularLocation>
</comment>
<keyword evidence="4 5" id="KW-0472">Membrane</keyword>
<dbReference type="EMBL" id="BK016163">
    <property type="protein sequence ID" value="DAF99252.1"/>
    <property type="molecule type" value="Genomic_DNA"/>
</dbReference>
<keyword evidence="2 5" id="KW-0812">Transmembrane</keyword>
<evidence type="ECO:0000256" key="3">
    <source>
        <dbReference type="ARBA" id="ARBA00022989"/>
    </source>
</evidence>
<protein>
    <submittedName>
        <fullName evidence="7">TM2 domain</fullName>
    </submittedName>
</protein>
<dbReference type="PANTHER" id="PTHR21016">
    <property type="entry name" value="BETA-AMYLOID BINDING PROTEIN-RELATED"/>
    <property type="match status" value="1"/>
</dbReference>
<feature type="transmembrane region" description="Helical" evidence="5">
    <location>
        <begin position="64"/>
        <end position="83"/>
    </location>
</feature>
<evidence type="ECO:0000313" key="7">
    <source>
        <dbReference type="EMBL" id="DAF99252.1"/>
    </source>
</evidence>
<dbReference type="PANTHER" id="PTHR21016:SF25">
    <property type="entry name" value="TM2 DOMAIN-CONTAINING PROTEIN DDB_G0277895-RELATED"/>
    <property type="match status" value="1"/>
</dbReference>
<organism evidence="7">
    <name type="scientific">Siphoviridae sp. ctfza2</name>
    <dbReference type="NCBI Taxonomy" id="2825599"/>
    <lineage>
        <taxon>Viruses</taxon>
        <taxon>Duplodnaviria</taxon>
        <taxon>Heunggongvirae</taxon>
        <taxon>Uroviricota</taxon>
        <taxon>Caudoviricetes</taxon>
    </lineage>
</organism>
<dbReference type="GO" id="GO:0016020">
    <property type="term" value="C:membrane"/>
    <property type="evidence" value="ECO:0007669"/>
    <property type="project" value="UniProtKB-SubCell"/>
</dbReference>
<dbReference type="InterPro" id="IPR050932">
    <property type="entry name" value="TM2D1-3-like"/>
</dbReference>
<name>A0A8S5UXT3_9CAUD</name>
<sequence>MKCQNCGANVENAQVCPNCGTILQAGNSTSQQIPTIIINNVNKNENTNINAGYSGNGISHKSKMVALILAIFLGYLGIHRFYVGKVGSGIIWFLTGGLFVFGWIYDIAKIASGTFTDGAGCVIRK</sequence>
<evidence type="ECO:0000256" key="5">
    <source>
        <dbReference type="SAM" id="Phobius"/>
    </source>
</evidence>
<feature type="transmembrane region" description="Helical" evidence="5">
    <location>
        <begin position="89"/>
        <end position="108"/>
    </location>
</feature>
<feature type="domain" description="TM2" evidence="6">
    <location>
        <begin position="60"/>
        <end position="107"/>
    </location>
</feature>